<keyword evidence="3" id="KW-1185">Reference proteome</keyword>
<dbReference type="EMBL" id="AP017928">
    <property type="protein sequence ID" value="BBA32652.1"/>
    <property type="molecule type" value="Genomic_DNA"/>
</dbReference>
<gene>
    <name evidence="2" type="ORF">sS8_0687</name>
</gene>
<proteinExistence type="predicted"/>
<feature type="domain" description="Tll0287-like" evidence="1">
    <location>
        <begin position="89"/>
        <end position="189"/>
    </location>
</feature>
<protein>
    <recommendedName>
        <fullName evidence="1">Tll0287-like domain-containing protein</fullName>
    </recommendedName>
</protein>
<dbReference type="Pfam" id="PF11845">
    <property type="entry name" value="Tll0287-like"/>
    <property type="match status" value="1"/>
</dbReference>
<sequence length="205" mass="22448">MEGESFPVMAGKVPPSDAFGIANPEFKQFHNFIIKRKSQMNLKNLLSALILAGFAGAASAEEDPAVARTVEQVKMLDALYKTAIVLITEHYVENPSSISAATASKLLFAEMKKNGFHDIRLLGLTDQLTNPEENTPTGDFEKTAAERLLGGDEHYKRVIKEGDKRYLYIATGVPVVMEKCVMCHANFKDKTGPIGALAYKVAVIE</sequence>
<dbReference type="AlphaFoldDB" id="A0A250KM72"/>
<dbReference type="OrthoDB" id="5568461at2"/>
<evidence type="ECO:0000313" key="3">
    <source>
        <dbReference type="Proteomes" id="UP000266313"/>
    </source>
</evidence>
<organism evidence="2 3">
    <name type="scientific">Methylocaldum marinum</name>
    <dbReference type="NCBI Taxonomy" id="1432792"/>
    <lineage>
        <taxon>Bacteria</taxon>
        <taxon>Pseudomonadati</taxon>
        <taxon>Pseudomonadota</taxon>
        <taxon>Gammaproteobacteria</taxon>
        <taxon>Methylococcales</taxon>
        <taxon>Methylococcaceae</taxon>
        <taxon>Methylocaldum</taxon>
    </lineage>
</organism>
<evidence type="ECO:0000259" key="1">
    <source>
        <dbReference type="Pfam" id="PF11845"/>
    </source>
</evidence>
<dbReference type="InterPro" id="IPR021796">
    <property type="entry name" value="Tll0287-like_dom"/>
</dbReference>
<accession>A0A250KM72</accession>
<reference evidence="2 3" key="1">
    <citation type="submission" date="2016-12" db="EMBL/GenBank/DDBJ databases">
        <title>Genome sequencing of Methylocaldum marinum.</title>
        <authorList>
            <person name="Takeuchi M."/>
            <person name="Kamagata Y."/>
            <person name="Hiraoka S."/>
            <person name="Oshima K."/>
            <person name="Hattori M."/>
            <person name="Iwasaki W."/>
        </authorList>
    </citation>
    <scope>NUCLEOTIDE SEQUENCE [LARGE SCALE GENOMIC DNA]</scope>
    <source>
        <strain evidence="2 3">S8</strain>
    </source>
</reference>
<evidence type="ECO:0000313" key="2">
    <source>
        <dbReference type="EMBL" id="BBA32652.1"/>
    </source>
</evidence>
<dbReference type="Proteomes" id="UP000266313">
    <property type="component" value="Chromosome"/>
</dbReference>
<dbReference type="KEGG" id="mmai:sS8_0687"/>
<name>A0A250KM72_9GAMM</name>